<reference evidence="2 3" key="1">
    <citation type="submission" date="2020-08" db="EMBL/GenBank/DDBJ databases">
        <authorList>
            <person name="Mo P."/>
        </authorList>
    </citation>
    <scope>NUCLEOTIDE SEQUENCE [LARGE SCALE GENOMIC DNA]</scope>
    <source>
        <strain evidence="2 3">CGMCC 4.1532</strain>
    </source>
</reference>
<feature type="region of interest" description="Disordered" evidence="1">
    <location>
        <begin position="23"/>
        <end position="48"/>
    </location>
</feature>
<accession>A0A7G7MF48</accession>
<dbReference type="EMBL" id="CP060131">
    <property type="protein sequence ID" value="QNG51409.1"/>
    <property type="molecule type" value="Genomic_DNA"/>
</dbReference>
<dbReference type="Proteomes" id="UP000515728">
    <property type="component" value="Chromosome"/>
</dbReference>
<dbReference type="AlphaFoldDB" id="A0A7G7MF48"/>
<keyword evidence="3" id="KW-1185">Reference proteome</keyword>
<dbReference type="KEGG" id="ppel:H6H00_25240"/>
<gene>
    <name evidence="2" type="ORF">H6H00_25240</name>
</gene>
<evidence type="ECO:0000256" key="1">
    <source>
        <dbReference type="SAM" id="MobiDB-lite"/>
    </source>
</evidence>
<evidence type="ECO:0000313" key="3">
    <source>
        <dbReference type="Proteomes" id="UP000515728"/>
    </source>
</evidence>
<protein>
    <submittedName>
        <fullName evidence="2">Uncharacterized protein</fullName>
    </submittedName>
</protein>
<sequence>MSTALVRHADCPVVVVGPLARRPVRPGDGAGVRTVEPGRGRQGVAGDP</sequence>
<organism evidence="2 3">
    <name type="scientific">Pseudonocardia petroleophila</name>
    <dbReference type="NCBI Taxonomy" id="37331"/>
    <lineage>
        <taxon>Bacteria</taxon>
        <taxon>Bacillati</taxon>
        <taxon>Actinomycetota</taxon>
        <taxon>Actinomycetes</taxon>
        <taxon>Pseudonocardiales</taxon>
        <taxon>Pseudonocardiaceae</taxon>
        <taxon>Pseudonocardia</taxon>
    </lineage>
</organism>
<name>A0A7G7MF48_9PSEU</name>
<proteinExistence type="predicted"/>
<evidence type="ECO:0000313" key="2">
    <source>
        <dbReference type="EMBL" id="QNG51409.1"/>
    </source>
</evidence>